<reference evidence="1 2" key="1">
    <citation type="submission" date="2014-04" db="EMBL/GenBank/DDBJ databases">
        <authorList>
            <consortium name="DOE Joint Genome Institute"/>
            <person name="Kuo A."/>
            <person name="Girlanda M."/>
            <person name="Perotto S."/>
            <person name="Kohler A."/>
            <person name="Nagy L.G."/>
            <person name="Floudas D."/>
            <person name="Copeland A."/>
            <person name="Barry K.W."/>
            <person name="Cichocki N."/>
            <person name="Veneault-Fourrey C."/>
            <person name="LaButti K."/>
            <person name="Lindquist E.A."/>
            <person name="Lipzen A."/>
            <person name="Lundell T."/>
            <person name="Morin E."/>
            <person name="Murat C."/>
            <person name="Sun H."/>
            <person name="Tunlid A."/>
            <person name="Henrissat B."/>
            <person name="Grigoriev I.V."/>
            <person name="Hibbett D.S."/>
            <person name="Martin F."/>
            <person name="Nordberg H.P."/>
            <person name="Cantor M.N."/>
            <person name="Hua S.X."/>
        </authorList>
    </citation>
    <scope>NUCLEOTIDE SEQUENCE [LARGE SCALE GENOMIC DNA]</scope>
    <source>
        <strain evidence="1 2">MUT 4182</strain>
    </source>
</reference>
<evidence type="ECO:0000313" key="2">
    <source>
        <dbReference type="Proteomes" id="UP000054248"/>
    </source>
</evidence>
<keyword evidence="2" id="KW-1185">Reference proteome</keyword>
<dbReference type="HOGENOM" id="CLU_2672928_0_0_1"/>
<gene>
    <name evidence="1" type="ORF">M407DRAFT_173813</name>
</gene>
<dbReference type="Proteomes" id="UP000054248">
    <property type="component" value="Unassembled WGS sequence"/>
</dbReference>
<name>A0A0C3QP85_9AGAM</name>
<protein>
    <submittedName>
        <fullName evidence="1">Uncharacterized protein</fullName>
    </submittedName>
</protein>
<dbReference type="AlphaFoldDB" id="A0A0C3QP85"/>
<proteinExistence type="predicted"/>
<sequence>MAEHEACTLPVTSLSMKNADVHGRSCHFRPAGSRTVTKRQHARQLERMLILNGAKTSASGFSLKVSPWSAARQHS</sequence>
<dbReference type="EMBL" id="KN822987">
    <property type="protein sequence ID" value="KIO29084.1"/>
    <property type="molecule type" value="Genomic_DNA"/>
</dbReference>
<organism evidence="1 2">
    <name type="scientific">Tulasnella calospora MUT 4182</name>
    <dbReference type="NCBI Taxonomy" id="1051891"/>
    <lineage>
        <taxon>Eukaryota</taxon>
        <taxon>Fungi</taxon>
        <taxon>Dikarya</taxon>
        <taxon>Basidiomycota</taxon>
        <taxon>Agaricomycotina</taxon>
        <taxon>Agaricomycetes</taxon>
        <taxon>Cantharellales</taxon>
        <taxon>Tulasnellaceae</taxon>
        <taxon>Tulasnella</taxon>
    </lineage>
</organism>
<evidence type="ECO:0000313" key="1">
    <source>
        <dbReference type="EMBL" id="KIO29084.1"/>
    </source>
</evidence>
<accession>A0A0C3QP85</accession>
<reference evidence="2" key="2">
    <citation type="submission" date="2015-01" db="EMBL/GenBank/DDBJ databases">
        <title>Evolutionary Origins and Diversification of the Mycorrhizal Mutualists.</title>
        <authorList>
            <consortium name="DOE Joint Genome Institute"/>
            <consortium name="Mycorrhizal Genomics Consortium"/>
            <person name="Kohler A."/>
            <person name="Kuo A."/>
            <person name="Nagy L.G."/>
            <person name="Floudas D."/>
            <person name="Copeland A."/>
            <person name="Barry K.W."/>
            <person name="Cichocki N."/>
            <person name="Veneault-Fourrey C."/>
            <person name="LaButti K."/>
            <person name="Lindquist E.A."/>
            <person name="Lipzen A."/>
            <person name="Lundell T."/>
            <person name="Morin E."/>
            <person name="Murat C."/>
            <person name="Riley R."/>
            <person name="Ohm R."/>
            <person name="Sun H."/>
            <person name="Tunlid A."/>
            <person name="Henrissat B."/>
            <person name="Grigoriev I.V."/>
            <person name="Hibbett D.S."/>
            <person name="Martin F."/>
        </authorList>
    </citation>
    <scope>NUCLEOTIDE SEQUENCE [LARGE SCALE GENOMIC DNA]</scope>
    <source>
        <strain evidence="2">MUT 4182</strain>
    </source>
</reference>